<gene>
    <name evidence="1" type="ORF">ACFFK8_09190</name>
</gene>
<dbReference type="RefSeq" id="WP_390183296.1">
    <property type="nucleotide sequence ID" value="NZ_JBHLZF010000002.1"/>
</dbReference>
<proteinExistence type="predicted"/>
<name>A0ABV5ZKQ9_9BACT</name>
<protein>
    <submittedName>
        <fullName evidence="1">Uncharacterized protein</fullName>
    </submittedName>
</protein>
<comment type="caution">
    <text evidence="1">The sequence shown here is derived from an EMBL/GenBank/DDBJ whole genome shotgun (WGS) entry which is preliminary data.</text>
</comment>
<keyword evidence="2" id="KW-1185">Reference proteome</keyword>
<dbReference type="EMBL" id="JBHLZF010000002">
    <property type="protein sequence ID" value="MFB9897968.1"/>
    <property type="molecule type" value="Genomic_DNA"/>
</dbReference>
<reference evidence="1 2" key="1">
    <citation type="submission" date="2024-09" db="EMBL/GenBank/DDBJ databases">
        <authorList>
            <person name="Sun Q."/>
            <person name="Mori K."/>
        </authorList>
    </citation>
    <scope>NUCLEOTIDE SEQUENCE [LARGE SCALE GENOMIC DNA]</scope>
    <source>
        <strain evidence="1 2">ATCC 51272</strain>
    </source>
</reference>
<evidence type="ECO:0000313" key="2">
    <source>
        <dbReference type="Proteomes" id="UP001589688"/>
    </source>
</evidence>
<accession>A0ABV5ZKQ9</accession>
<organism evidence="1 2">
    <name type="scientific">Hallella seregens ATCC 51272</name>
    <dbReference type="NCBI Taxonomy" id="1336250"/>
    <lineage>
        <taxon>Bacteria</taxon>
        <taxon>Pseudomonadati</taxon>
        <taxon>Bacteroidota</taxon>
        <taxon>Bacteroidia</taxon>
        <taxon>Bacteroidales</taxon>
        <taxon>Prevotellaceae</taxon>
        <taxon>Hallella</taxon>
    </lineage>
</organism>
<evidence type="ECO:0000313" key="1">
    <source>
        <dbReference type="EMBL" id="MFB9897968.1"/>
    </source>
</evidence>
<dbReference type="Proteomes" id="UP001589688">
    <property type="component" value="Unassembled WGS sequence"/>
</dbReference>
<sequence length="76" mass="8508">MKSSLLQTISEIDDAELIRKISAYVNRSMGMLGRSGISRKDLVVDPEVMSAVTGVKGGPDLNEQEAYRRYIVEKYQ</sequence>